<dbReference type="InterPro" id="IPR036412">
    <property type="entry name" value="HAD-like_sf"/>
</dbReference>
<dbReference type="InterPro" id="IPR006551">
    <property type="entry name" value="Polynucleotide_phosphatase"/>
</dbReference>
<dbReference type="Pfam" id="PF08645">
    <property type="entry name" value="PNK3P"/>
    <property type="match status" value="1"/>
</dbReference>
<comment type="caution">
    <text evidence="2">The sequence shown here is derived from an EMBL/GenBank/DDBJ whole genome shotgun (WGS) entry which is preliminary data.</text>
</comment>
<dbReference type="GO" id="GO:0046404">
    <property type="term" value="F:ATP-dependent polydeoxyribonucleotide 5'-hydroxyl-kinase activity"/>
    <property type="evidence" value="ECO:0007669"/>
    <property type="project" value="TreeGrafter"/>
</dbReference>
<dbReference type="OMA" id="AADWKWW"/>
<dbReference type="EMBL" id="VFQX01000034">
    <property type="protein sequence ID" value="KAF0977548.1"/>
    <property type="molecule type" value="Genomic_DNA"/>
</dbReference>
<proteinExistence type="predicted"/>
<dbReference type="Gene3D" id="3.40.50.1000">
    <property type="entry name" value="HAD superfamily/HAD-like"/>
    <property type="match status" value="1"/>
</dbReference>
<dbReference type="InterPro" id="IPR006549">
    <property type="entry name" value="HAD-SF_hydro_IIIA"/>
</dbReference>
<reference evidence="2 3" key="1">
    <citation type="journal article" date="2019" name="Sci. Rep.">
        <title>Nanopore sequencing improves the draft genome of the human pathogenic amoeba Naegleria fowleri.</title>
        <authorList>
            <person name="Liechti N."/>
            <person name="Schurch N."/>
            <person name="Bruggmann R."/>
            <person name="Wittwer M."/>
        </authorList>
    </citation>
    <scope>NUCLEOTIDE SEQUENCE [LARGE SCALE GENOMIC DNA]</scope>
    <source>
        <strain evidence="2 3">ATCC 30894</strain>
    </source>
</reference>
<dbReference type="VEuPathDB" id="AmoebaDB:NfTy_070650"/>
<evidence type="ECO:0000313" key="3">
    <source>
        <dbReference type="Proteomes" id="UP000444721"/>
    </source>
</evidence>
<dbReference type="GeneID" id="68110758"/>
<dbReference type="Proteomes" id="UP000444721">
    <property type="component" value="Unassembled WGS sequence"/>
</dbReference>
<evidence type="ECO:0000313" key="2">
    <source>
        <dbReference type="EMBL" id="KAF0977548.1"/>
    </source>
</evidence>
<dbReference type="NCBIfam" id="TIGR01664">
    <property type="entry name" value="DNA-3'-Pase"/>
    <property type="match status" value="1"/>
</dbReference>
<evidence type="ECO:0000256" key="1">
    <source>
        <dbReference type="SAM" id="MobiDB-lite"/>
    </source>
</evidence>
<dbReference type="InterPro" id="IPR023214">
    <property type="entry name" value="HAD_sf"/>
</dbReference>
<dbReference type="FunFam" id="3.40.50.300:FF:000737">
    <property type="entry name" value="Bifunctional polynucleotide phosphatase/kinase"/>
    <property type="match status" value="1"/>
</dbReference>
<dbReference type="GO" id="GO:0003690">
    <property type="term" value="F:double-stranded DNA binding"/>
    <property type="evidence" value="ECO:0007669"/>
    <property type="project" value="TreeGrafter"/>
</dbReference>
<dbReference type="InterPro" id="IPR027417">
    <property type="entry name" value="P-loop_NTPase"/>
</dbReference>
<protein>
    <recommendedName>
        <fullName evidence="4">PNK FHA domain-containing protein</fullName>
    </recommendedName>
</protein>
<dbReference type="Pfam" id="PF13671">
    <property type="entry name" value="AAA_33"/>
    <property type="match status" value="1"/>
</dbReference>
<keyword evidence="3" id="KW-1185">Reference proteome</keyword>
<dbReference type="AlphaFoldDB" id="A0A6A5BUD8"/>
<sequence length="437" mass="50278">MPSSKDQKRNRNEYDSEYSESDQEEEGQDNPKTKQVKTTASLGIWKEDTSQELYYFIHHKFSEMKFPKDTVGVASFDFDSTLVLTKSGKQFATNANDWKLFHKNVSTKLIDEVKKKNRLLVIFTNQNGIKKGKLTKKDLEKRMEGFIRQAVGEDIPVLVLAAMGENSQRKPCTGMWTYLEEKILPKYHKELSLDKSDSFYVGDAAGRPERKDAEKKKIKKDHSCGDRKFAMNLGIKFHTPENYFLGEAEYPTWSLDGYDIKKFENAKLTPYKQEDLISSKQEIVIFQGWPASGKTTFAKRYFLPAGYVHVNRDSLSTPAKCIKATKEAIAQGKSVVVDNTNPDGASRKPYIEIAEENDIPCRCFVFDIERELAEHLNVLRENRSNGAHPHVPGVAYNTYNKKFEDVTKDEGLTEVRKIKFIPVFNNDREKEEFFMYT</sequence>
<dbReference type="VEuPathDB" id="AmoebaDB:FDP41_003540"/>
<feature type="compositionally biased region" description="Basic and acidic residues" evidence="1">
    <location>
        <begin position="1"/>
        <end position="14"/>
    </location>
</feature>
<dbReference type="RefSeq" id="XP_044562261.1">
    <property type="nucleotide sequence ID" value="XM_044706856.1"/>
</dbReference>
<dbReference type="Gene3D" id="3.40.50.300">
    <property type="entry name" value="P-loop containing nucleotide triphosphate hydrolases"/>
    <property type="match status" value="1"/>
</dbReference>
<dbReference type="PANTHER" id="PTHR12083">
    <property type="entry name" value="BIFUNCTIONAL POLYNUCLEOTIDE PHOSPHATASE/KINASE"/>
    <property type="match status" value="1"/>
</dbReference>
<dbReference type="NCBIfam" id="TIGR01662">
    <property type="entry name" value="HAD-SF-IIIA"/>
    <property type="match status" value="1"/>
</dbReference>
<name>A0A6A5BUD8_NAEFO</name>
<dbReference type="OrthoDB" id="19045at2759"/>
<organism evidence="2 3">
    <name type="scientific">Naegleria fowleri</name>
    <name type="common">Brain eating amoeba</name>
    <dbReference type="NCBI Taxonomy" id="5763"/>
    <lineage>
        <taxon>Eukaryota</taxon>
        <taxon>Discoba</taxon>
        <taxon>Heterolobosea</taxon>
        <taxon>Tetramitia</taxon>
        <taxon>Eutetramitia</taxon>
        <taxon>Vahlkampfiidae</taxon>
        <taxon>Naegleria</taxon>
    </lineage>
</organism>
<dbReference type="GO" id="GO:0046403">
    <property type="term" value="F:polynucleotide 3'-phosphatase activity"/>
    <property type="evidence" value="ECO:0007669"/>
    <property type="project" value="TreeGrafter"/>
</dbReference>
<feature type="region of interest" description="Disordered" evidence="1">
    <location>
        <begin position="1"/>
        <end position="37"/>
    </location>
</feature>
<dbReference type="SUPFAM" id="SSF56784">
    <property type="entry name" value="HAD-like"/>
    <property type="match status" value="1"/>
</dbReference>
<evidence type="ECO:0008006" key="4">
    <source>
        <dbReference type="Google" id="ProtNLM"/>
    </source>
</evidence>
<dbReference type="SUPFAM" id="SSF52540">
    <property type="entry name" value="P-loop containing nucleoside triphosphate hydrolases"/>
    <property type="match status" value="1"/>
</dbReference>
<dbReference type="PANTHER" id="PTHR12083:SF9">
    <property type="entry name" value="BIFUNCTIONAL POLYNUCLEOTIDE PHOSPHATASE_KINASE"/>
    <property type="match status" value="1"/>
</dbReference>
<accession>A0A6A5BUD8</accession>
<dbReference type="VEuPathDB" id="AmoebaDB:NF0063780"/>
<gene>
    <name evidence="2" type="ORF">FDP41_003540</name>
</gene>
<dbReference type="InterPro" id="IPR013954">
    <property type="entry name" value="PNK3P"/>
</dbReference>
<dbReference type="GO" id="GO:0006281">
    <property type="term" value="P:DNA repair"/>
    <property type="evidence" value="ECO:0007669"/>
    <property type="project" value="TreeGrafter"/>
</dbReference>
<feature type="compositionally biased region" description="Acidic residues" evidence="1">
    <location>
        <begin position="15"/>
        <end position="28"/>
    </location>
</feature>